<evidence type="ECO:0000256" key="1">
    <source>
        <dbReference type="SAM" id="Phobius"/>
    </source>
</evidence>
<evidence type="ECO:0000259" key="2">
    <source>
        <dbReference type="Pfam" id="PF07662"/>
    </source>
</evidence>
<dbReference type="GO" id="GO:0005415">
    <property type="term" value="F:nucleoside:sodium symporter activity"/>
    <property type="evidence" value="ECO:0007669"/>
    <property type="project" value="TreeGrafter"/>
</dbReference>
<dbReference type="InterPro" id="IPR011657">
    <property type="entry name" value="CNT_C_dom"/>
</dbReference>
<dbReference type="AlphaFoldDB" id="A0A813SQM1"/>
<reference evidence="3" key="1">
    <citation type="submission" date="2021-02" db="EMBL/GenBank/DDBJ databases">
        <authorList>
            <person name="Nowell W R."/>
        </authorList>
    </citation>
    <scope>NUCLEOTIDE SEQUENCE</scope>
</reference>
<dbReference type="Pfam" id="PF07662">
    <property type="entry name" value="Nucleos_tra2_C"/>
    <property type="match status" value="1"/>
</dbReference>
<feature type="transmembrane region" description="Helical" evidence="1">
    <location>
        <begin position="49"/>
        <end position="76"/>
    </location>
</feature>
<dbReference type="EMBL" id="CAJNOU010000012">
    <property type="protein sequence ID" value="CAF0803293.1"/>
    <property type="molecule type" value="Genomic_DNA"/>
</dbReference>
<keyword evidence="1" id="KW-0812">Transmembrane</keyword>
<dbReference type="PANTHER" id="PTHR10590">
    <property type="entry name" value="SODIUM/NUCLEOSIDE COTRANSPORTER"/>
    <property type="match status" value="1"/>
</dbReference>
<organism evidence="3 4">
    <name type="scientific">Rotaria sordida</name>
    <dbReference type="NCBI Taxonomy" id="392033"/>
    <lineage>
        <taxon>Eukaryota</taxon>
        <taxon>Metazoa</taxon>
        <taxon>Spiralia</taxon>
        <taxon>Gnathifera</taxon>
        <taxon>Rotifera</taxon>
        <taxon>Eurotatoria</taxon>
        <taxon>Bdelloidea</taxon>
        <taxon>Philodinida</taxon>
        <taxon>Philodinidae</taxon>
        <taxon>Rotaria</taxon>
    </lineage>
</organism>
<dbReference type="PANTHER" id="PTHR10590:SF4">
    <property type="entry name" value="SOLUTE CARRIER FAMILY 28 MEMBER 3"/>
    <property type="match status" value="1"/>
</dbReference>
<evidence type="ECO:0000313" key="4">
    <source>
        <dbReference type="Proteomes" id="UP000663889"/>
    </source>
</evidence>
<keyword evidence="1" id="KW-1133">Transmembrane helix</keyword>
<feature type="domain" description="Concentrative nucleoside transporter C-terminal" evidence="2">
    <location>
        <begin position="2"/>
        <end position="104"/>
    </location>
</feature>
<dbReference type="GO" id="GO:0005886">
    <property type="term" value="C:plasma membrane"/>
    <property type="evidence" value="ECO:0007669"/>
    <property type="project" value="TreeGrafter"/>
</dbReference>
<protein>
    <recommendedName>
        <fullName evidence="2">Concentrative nucleoside transporter C-terminal domain-containing protein</fullName>
    </recommendedName>
</protein>
<gene>
    <name evidence="3" type="ORF">SEV965_LOCUS739</name>
</gene>
<dbReference type="InterPro" id="IPR008276">
    <property type="entry name" value="C_nuclsd_transpt"/>
</dbReference>
<evidence type="ECO:0000313" key="3">
    <source>
        <dbReference type="EMBL" id="CAF0803293.1"/>
    </source>
</evidence>
<comment type="caution">
    <text evidence="3">The sequence shown here is derived from an EMBL/GenBank/DDBJ whole genome shotgun (WGS) entry which is preliminary data.</text>
</comment>
<proteinExistence type="predicted"/>
<feature type="transmembrane region" description="Helical" evidence="1">
    <location>
        <begin position="88"/>
        <end position="107"/>
    </location>
</feature>
<keyword evidence="1" id="KW-0472">Membrane</keyword>
<accession>A0A813SQM1</accession>
<name>A0A813SQM1_9BILA</name>
<dbReference type="Proteomes" id="UP000663889">
    <property type="component" value="Unassembled WGS sequence"/>
</dbReference>
<sequence>MFIAYQELGKIRKLRNELIANDTFSLYLNGTLTLPNDIQMLWDESSVIILTYALCGFANFGSMGIALATLGVFAPTRKRALLKIAPRALIGGNMVSLMTASIAGLLYDPRNAQVVTNLTNATMI</sequence>